<gene>
    <name evidence="14" type="primary">miaB</name>
    <name evidence="18" type="ORF">CEX73_00395</name>
</gene>
<dbReference type="EMBL" id="NJPO01000019">
    <property type="protein sequence ID" value="PLK59280.1"/>
    <property type="molecule type" value="Genomic_DNA"/>
</dbReference>
<dbReference type="GO" id="GO:0051539">
    <property type="term" value="F:4 iron, 4 sulfur cluster binding"/>
    <property type="evidence" value="ECO:0007669"/>
    <property type="project" value="UniProtKB-UniRule"/>
</dbReference>
<protein>
    <recommendedName>
        <fullName evidence="10 14">tRNA-2-methylthio-N(6)-dimethylallyladenosine synthase</fullName>
        <ecNumber evidence="10 14">2.8.4.3</ecNumber>
    </recommendedName>
    <alternativeName>
        <fullName evidence="14">(Dimethylallyl)adenosine tRNA methylthiotransferase MiaB</fullName>
    </alternativeName>
    <alternativeName>
        <fullName evidence="14">tRNA-i(6)A37 methylthiotransferase</fullName>
    </alternativeName>
</protein>
<comment type="subunit">
    <text evidence="14">Monomer.</text>
</comment>
<dbReference type="Gene3D" id="3.40.50.12160">
    <property type="entry name" value="Methylthiotransferase, N-terminal domain"/>
    <property type="match status" value="1"/>
</dbReference>
<keyword evidence="3 14" id="KW-0963">Cytoplasm</keyword>
<dbReference type="InterPro" id="IPR038135">
    <property type="entry name" value="Methylthiotransferase_N_sf"/>
</dbReference>
<feature type="binding site" evidence="14">
    <location>
        <position position="164"/>
    </location>
    <ligand>
        <name>[4Fe-4S] cluster</name>
        <dbReference type="ChEBI" id="CHEBI:49883"/>
        <label>2</label>
        <note>4Fe-4S-S-AdoMet</note>
    </ligand>
</feature>
<evidence type="ECO:0000256" key="6">
    <source>
        <dbReference type="ARBA" id="ARBA00022694"/>
    </source>
</evidence>
<dbReference type="InterPro" id="IPR007197">
    <property type="entry name" value="rSAM"/>
</dbReference>
<keyword evidence="2 14" id="KW-0004">4Fe-4S</keyword>
<dbReference type="PROSITE" id="PS51449">
    <property type="entry name" value="MTTASE_N"/>
    <property type="match status" value="1"/>
</dbReference>
<dbReference type="Pfam" id="PF00919">
    <property type="entry name" value="UPF0004"/>
    <property type="match status" value="1"/>
</dbReference>
<dbReference type="InterPro" id="IPR020612">
    <property type="entry name" value="Methylthiotransferase_CS"/>
</dbReference>
<dbReference type="InterPro" id="IPR013848">
    <property type="entry name" value="Methylthiotransferase_N"/>
</dbReference>
<dbReference type="FunFam" id="3.80.30.20:FF:000001">
    <property type="entry name" value="tRNA-2-methylthio-N(6)-dimethylallyladenosine synthase 2"/>
    <property type="match status" value="1"/>
</dbReference>
<evidence type="ECO:0000256" key="4">
    <source>
        <dbReference type="ARBA" id="ARBA00022679"/>
    </source>
</evidence>
<comment type="subcellular location">
    <subcellularLocation>
        <location evidence="14">Cytoplasm</location>
    </subcellularLocation>
</comment>
<evidence type="ECO:0000256" key="3">
    <source>
        <dbReference type="ARBA" id="ARBA00022490"/>
    </source>
</evidence>
<dbReference type="Pfam" id="PF01938">
    <property type="entry name" value="TRAM"/>
    <property type="match status" value="1"/>
</dbReference>
<dbReference type="InterPro" id="IPR023404">
    <property type="entry name" value="rSAM_horseshoe"/>
</dbReference>
<evidence type="ECO:0000313" key="18">
    <source>
        <dbReference type="EMBL" id="PLK59280.1"/>
    </source>
</evidence>
<feature type="binding site" evidence="14">
    <location>
        <position position="157"/>
    </location>
    <ligand>
        <name>[4Fe-4S] cluster</name>
        <dbReference type="ChEBI" id="CHEBI:49883"/>
        <label>2</label>
        <note>4Fe-4S-S-AdoMet</note>
    </ligand>
</feature>
<accession>A0A2N4XXI8</accession>
<keyword evidence="8 14" id="KW-0408">Iron</keyword>
<dbReference type="GO" id="GO:0035597">
    <property type="term" value="F:tRNA-2-methylthio-N(6)-dimethylallyladenosine(37) synthase activity"/>
    <property type="evidence" value="ECO:0007669"/>
    <property type="project" value="UniProtKB-EC"/>
</dbReference>
<dbReference type="CDD" id="cd01335">
    <property type="entry name" value="Radical_SAM"/>
    <property type="match status" value="1"/>
</dbReference>
<dbReference type="AlphaFoldDB" id="A0A2N4XXI8"/>
<keyword evidence="7 14" id="KW-0479">Metal-binding</keyword>
<comment type="catalytic activity">
    <reaction evidence="11">
        <text>N(6)-dimethylallyladenosine(37) in tRNA + (sulfur carrier)-SH + AH2 + S-adenosyl-L-methionine = 2-thio-N(6)-dimethylallyladenosine(37) in tRNA + (sulfur carrier)-H + 5'-deoxyadenosine + L-methionine + A + H(+)</text>
        <dbReference type="Rhea" id="RHEA:36339"/>
        <dbReference type="Rhea" id="RHEA-COMP:10375"/>
        <dbReference type="Rhea" id="RHEA-COMP:10377"/>
        <dbReference type="Rhea" id="RHEA-COMP:14737"/>
        <dbReference type="Rhea" id="RHEA-COMP:14739"/>
        <dbReference type="ChEBI" id="CHEBI:13193"/>
        <dbReference type="ChEBI" id="CHEBI:15378"/>
        <dbReference type="ChEBI" id="CHEBI:17319"/>
        <dbReference type="ChEBI" id="CHEBI:17499"/>
        <dbReference type="ChEBI" id="CHEBI:29917"/>
        <dbReference type="ChEBI" id="CHEBI:57844"/>
        <dbReference type="ChEBI" id="CHEBI:59789"/>
        <dbReference type="ChEBI" id="CHEBI:64428"/>
        <dbReference type="ChEBI" id="CHEBI:74415"/>
        <dbReference type="ChEBI" id="CHEBI:74416"/>
    </reaction>
    <physiologicalReaction direction="left-to-right" evidence="11">
        <dbReference type="Rhea" id="RHEA:36340"/>
    </physiologicalReaction>
</comment>
<feature type="binding site" evidence="14">
    <location>
        <position position="161"/>
    </location>
    <ligand>
        <name>[4Fe-4S] cluster</name>
        <dbReference type="ChEBI" id="CHEBI:49883"/>
        <label>2</label>
        <note>4Fe-4S-S-AdoMet</note>
    </ligand>
</feature>
<dbReference type="PROSITE" id="PS51918">
    <property type="entry name" value="RADICAL_SAM"/>
    <property type="match status" value="1"/>
</dbReference>
<feature type="domain" description="MTTase N-terminal" evidence="16">
    <location>
        <begin position="3"/>
        <end position="120"/>
    </location>
</feature>
<dbReference type="NCBIfam" id="TIGR01574">
    <property type="entry name" value="miaB-methiolase"/>
    <property type="match status" value="1"/>
</dbReference>
<dbReference type="InterPro" id="IPR005839">
    <property type="entry name" value="Methylthiotransferase"/>
</dbReference>
<reference evidence="18 19" key="1">
    <citation type="submission" date="2017-06" db="EMBL/GenBank/DDBJ databases">
        <title>Metabolic interaction between xylem feeders and their symbionts.</title>
        <authorList>
            <person name="Chouaia B."/>
        </authorList>
    </citation>
    <scope>NUCLEOTIDE SEQUENCE [LARGE SCALE GENOMIC DNA]</scope>
    <source>
        <strain evidence="18 19">Gra</strain>
    </source>
</reference>
<comment type="catalytic activity">
    <reaction evidence="12">
        <text>2-thio-N(6)-dimethylallyladenosine(37) in tRNA + S-adenosyl-L-methionine = 2-methylsulfanyl-N(6)-dimethylallyladenosine(37) in tRNA + S-adenosyl-L-homocysteine + H(+)</text>
        <dbReference type="Rhea" id="RHEA:37063"/>
        <dbReference type="Rhea" id="RHEA-COMP:10376"/>
        <dbReference type="Rhea" id="RHEA-COMP:10377"/>
        <dbReference type="ChEBI" id="CHEBI:15378"/>
        <dbReference type="ChEBI" id="CHEBI:57856"/>
        <dbReference type="ChEBI" id="CHEBI:59789"/>
        <dbReference type="ChEBI" id="CHEBI:74416"/>
        <dbReference type="ChEBI" id="CHEBI:74417"/>
    </reaction>
    <physiologicalReaction direction="left-to-right" evidence="12">
        <dbReference type="Rhea" id="RHEA:37064"/>
    </physiologicalReaction>
</comment>
<dbReference type="Gene3D" id="3.80.30.20">
    <property type="entry name" value="tm_1862 like domain"/>
    <property type="match status" value="1"/>
</dbReference>
<evidence type="ECO:0000256" key="5">
    <source>
        <dbReference type="ARBA" id="ARBA00022691"/>
    </source>
</evidence>
<dbReference type="PROSITE" id="PS01278">
    <property type="entry name" value="MTTASE_RADICAL"/>
    <property type="match status" value="1"/>
</dbReference>
<dbReference type="SFLD" id="SFLDF00273">
    <property type="entry name" value="(dimethylallyl)adenosine_tRNA"/>
    <property type="match status" value="1"/>
</dbReference>
<evidence type="ECO:0000256" key="8">
    <source>
        <dbReference type="ARBA" id="ARBA00023004"/>
    </source>
</evidence>
<dbReference type="InterPro" id="IPR002792">
    <property type="entry name" value="TRAM_dom"/>
</dbReference>
<sequence>MKQKLHIKTCGCQMNEYDSSKIADLLDSTHKYHLTDLAEEADVLLLNTCSIREKAQEKVFHQLGRWRILKETNPYLIIGVGGCVASQEGSRIRDRANYVDIIFGPQTLHRLPDMINYVRNTRSPVVDISFPEIEKFDRLPEPRAKGPTAFVSIMEGCNKYCSFCVVPYTRGEEVSRPCQDILLEITKLADQNVREIHLLGQNVNAYCGTRDSGAICTFAELLRLVAAIRGIDRIRFTTSHPIEFTDDLIDVYRDTPELVSFVHLPVQSGSDRILTMMKRAHTALEYKSIIRKLHKARPSIQISSDFIVGFPGETQEDFEQTMNLISEVNFDMSFSFIYSARPGTPAANMVDPVSKEEKKQRLYLLQERIRQQAMQFSSAMKGTVQRILVEGTSRKNVMNLSGRTENNRVVNFVGNLEMIGKFVDVEIVDVYPNSLRGVFRSDVPC</sequence>
<proteinExistence type="inferred from homology"/>
<keyword evidence="9 14" id="KW-0411">Iron-sulfur</keyword>
<dbReference type="Pfam" id="PF04055">
    <property type="entry name" value="Radical_SAM"/>
    <property type="match status" value="1"/>
</dbReference>
<comment type="similarity">
    <text evidence="14">Belongs to the methylthiotransferase family. MiaB subfamily.</text>
</comment>
<evidence type="ECO:0000256" key="12">
    <source>
        <dbReference type="ARBA" id="ARBA00052380"/>
    </source>
</evidence>
<evidence type="ECO:0000256" key="7">
    <source>
        <dbReference type="ARBA" id="ARBA00022723"/>
    </source>
</evidence>
<evidence type="ECO:0000259" key="16">
    <source>
        <dbReference type="PROSITE" id="PS51449"/>
    </source>
</evidence>
<dbReference type="InterPro" id="IPR006463">
    <property type="entry name" value="MiaB_methiolase"/>
</dbReference>
<evidence type="ECO:0000259" key="15">
    <source>
        <dbReference type="PROSITE" id="PS50926"/>
    </source>
</evidence>
<dbReference type="GO" id="GO:0005829">
    <property type="term" value="C:cytosol"/>
    <property type="evidence" value="ECO:0007669"/>
    <property type="project" value="TreeGrafter"/>
</dbReference>
<feature type="binding site" evidence="14">
    <location>
        <position position="83"/>
    </location>
    <ligand>
        <name>[4Fe-4S] cluster</name>
        <dbReference type="ChEBI" id="CHEBI:49883"/>
        <label>1</label>
    </ligand>
</feature>
<dbReference type="HAMAP" id="MF_01864">
    <property type="entry name" value="tRNA_metthiotr_MiaB"/>
    <property type="match status" value="1"/>
</dbReference>
<keyword evidence="6 14" id="KW-0819">tRNA processing</keyword>
<evidence type="ECO:0000256" key="11">
    <source>
        <dbReference type="ARBA" id="ARBA00050926"/>
    </source>
</evidence>
<evidence type="ECO:0000256" key="13">
    <source>
        <dbReference type="ARBA" id="ARBA00052587"/>
    </source>
</evidence>
<evidence type="ECO:0000256" key="1">
    <source>
        <dbReference type="ARBA" id="ARBA00003234"/>
    </source>
</evidence>
<dbReference type="GO" id="GO:0046872">
    <property type="term" value="F:metal ion binding"/>
    <property type="evidence" value="ECO:0007669"/>
    <property type="project" value="UniProtKB-KW"/>
</dbReference>
<dbReference type="SUPFAM" id="SSF102114">
    <property type="entry name" value="Radical SAM enzymes"/>
    <property type="match status" value="1"/>
</dbReference>
<evidence type="ECO:0000259" key="17">
    <source>
        <dbReference type="PROSITE" id="PS51918"/>
    </source>
</evidence>
<dbReference type="RefSeq" id="WP_101626671.1">
    <property type="nucleotide sequence ID" value="NZ_NJPO01000019.1"/>
</dbReference>
<dbReference type="PANTHER" id="PTHR43020:SF2">
    <property type="entry name" value="MITOCHONDRIAL TRNA METHYLTHIOTRANSFERASE CDK5RAP1"/>
    <property type="match status" value="1"/>
</dbReference>
<dbReference type="Proteomes" id="UP000234253">
    <property type="component" value="Unassembled WGS sequence"/>
</dbReference>
<dbReference type="SFLD" id="SFLDG01082">
    <property type="entry name" value="B12-binding_domain_containing"/>
    <property type="match status" value="1"/>
</dbReference>
<evidence type="ECO:0000256" key="2">
    <source>
        <dbReference type="ARBA" id="ARBA00022485"/>
    </source>
</evidence>
<dbReference type="InterPro" id="IPR006638">
    <property type="entry name" value="Elp3/MiaA/NifB-like_rSAM"/>
</dbReference>
<comment type="cofactor">
    <cofactor evidence="14">
        <name>[4Fe-4S] cluster</name>
        <dbReference type="ChEBI" id="CHEBI:49883"/>
    </cofactor>
    <text evidence="14">Binds 2 [4Fe-4S] clusters. One cluster is coordinated with 3 cysteines and an exchangeable S-adenosyl-L-methionine.</text>
</comment>
<evidence type="ECO:0000256" key="9">
    <source>
        <dbReference type="ARBA" id="ARBA00023014"/>
    </source>
</evidence>
<dbReference type="NCBIfam" id="TIGR00089">
    <property type="entry name" value="MiaB/RimO family radical SAM methylthiotransferase"/>
    <property type="match status" value="1"/>
</dbReference>
<organism evidence="18 19">
    <name type="scientific">Candidatus Palibaumannia cicadellinicola</name>
    <dbReference type="NCBI Taxonomy" id="186490"/>
    <lineage>
        <taxon>Bacteria</taxon>
        <taxon>Pseudomonadati</taxon>
        <taxon>Pseudomonadota</taxon>
        <taxon>Gammaproteobacteria</taxon>
        <taxon>Candidatus Palibaumannia</taxon>
    </lineage>
</organism>
<comment type="function">
    <text evidence="1 14">Catalyzes the methylthiolation of N6-(dimethylallyl)adenosine (i(6)A), leading to the formation of 2-methylthio-N6-(dimethylallyl)adenosine (ms(2)i(6)A) at position 37 in tRNAs that read codons beginning with uridine.</text>
</comment>
<dbReference type="PROSITE" id="PS50926">
    <property type="entry name" value="TRAM"/>
    <property type="match status" value="1"/>
</dbReference>
<dbReference type="SFLD" id="SFLDG01061">
    <property type="entry name" value="methylthiotransferase"/>
    <property type="match status" value="1"/>
</dbReference>
<evidence type="ECO:0000256" key="14">
    <source>
        <dbReference type="HAMAP-Rule" id="MF_01864"/>
    </source>
</evidence>
<dbReference type="EC" id="2.8.4.3" evidence="10 14"/>
<dbReference type="SFLD" id="SFLDS00029">
    <property type="entry name" value="Radical_SAM"/>
    <property type="match status" value="1"/>
</dbReference>
<evidence type="ECO:0000313" key="19">
    <source>
        <dbReference type="Proteomes" id="UP000234253"/>
    </source>
</evidence>
<dbReference type="PANTHER" id="PTHR43020">
    <property type="entry name" value="CDK5 REGULATORY SUBUNIT-ASSOCIATED PROTEIN 1"/>
    <property type="match status" value="1"/>
</dbReference>
<dbReference type="OrthoDB" id="9805215at2"/>
<keyword evidence="5 14" id="KW-0949">S-adenosyl-L-methionine</keyword>
<comment type="caution">
    <text evidence="18">The sequence shown here is derived from an EMBL/GenBank/DDBJ whole genome shotgun (WGS) entry which is preliminary data.</text>
</comment>
<dbReference type="SMART" id="SM00729">
    <property type="entry name" value="Elp3"/>
    <property type="match status" value="1"/>
</dbReference>
<comment type="catalytic activity">
    <reaction evidence="13">
        <text>N(6)-dimethylallyladenosine(37) in tRNA + (sulfur carrier)-SH + AH2 + 2 S-adenosyl-L-methionine = 2-methylsulfanyl-N(6)-dimethylallyladenosine(37) in tRNA + (sulfur carrier)-H + 5'-deoxyadenosine + L-methionine + A + S-adenosyl-L-homocysteine + 2 H(+)</text>
        <dbReference type="Rhea" id="RHEA:37067"/>
        <dbReference type="Rhea" id="RHEA-COMP:10375"/>
        <dbReference type="Rhea" id="RHEA-COMP:10376"/>
        <dbReference type="Rhea" id="RHEA-COMP:14737"/>
        <dbReference type="Rhea" id="RHEA-COMP:14739"/>
        <dbReference type="ChEBI" id="CHEBI:13193"/>
        <dbReference type="ChEBI" id="CHEBI:15378"/>
        <dbReference type="ChEBI" id="CHEBI:17319"/>
        <dbReference type="ChEBI" id="CHEBI:17499"/>
        <dbReference type="ChEBI" id="CHEBI:29917"/>
        <dbReference type="ChEBI" id="CHEBI:57844"/>
        <dbReference type="ChEBI" id="CHEBI:57856"/>
        <dbReference type="ChEBI" id="CHEBI:59789"/>
        <dbReference type="ChEBI" id="CHEBI:64428"/>
        <dbReference type="ChEBI" id="CHEBI:74415"/>
        <dbReference type="ChEBI" id="CHEBI:74417"/>
        <dbReference type="EC" id="2.8.4.3"/>
    </reaction>
    <physiologicalReaction direction="left-to-right" evidence="13">
        <dbReference type="Rhea" id="RHEA:37068"/>
    </physiologicalReaction>
</comment>
<feature type="binding site" evidence="14">
    <location>
        <position position="12"/>
    </location>
    <ligand>
        <name>[4Fe-4S] cluster</name>
        <dbReference type="ChEBI" id="CHEBI:49883"/>
        <label>1</label>
    </ligand>
</feature>
<feature type="domain" description="TRAM" evidence="15">
    <location>
        <begin position="378"/>
        <end position="441"/>
    </location>
</feature>
<feature type="domain" description="Radical SAM core" evidence="17">
    <location>
        <begin position="143"/>
        <end position="375"/>
    </location>
</feature>
<dbReference type="FunFam" id="3.40.50.12160:FF:000001">
    <property type="entry name" value="tRNA-2-methylthio-N(6)-dimethylallyladenosine synthase"/>
    <property type="match status" value="1"/>
</dbReference>
<evidence type="ECO:0000256" key="10">
    <source>
        <dbReference type="ARBA" id="ARBA00033765"/>
    </source>
</evidence>
<name>A0A2N4XXI8_9GAMM</name>
<keyword evidence="4 14" id="KW-0808">Transferase</keyword>
<feature type="binding site" evidence="14">
    <location>
        <position position="49"/>
    </location>
    <ligand>
        <name>[4Fe-4S] cluster</name>
        <dbReference type="ChEBI" id="CHEBI:49883"/>
        <label>1</label>
    </ligand>
</feature>
<dbReference type="InterPro" id="IPR058240">
    <property type="entry name" value="rSAM_sf"/>
</dbReference>